<accession>A0A8H4FJ73</accession>
<dbReference type="GeneID" id="69018791"/>
<sequence length="151" mass="16488">MHIKIITQTKSEDASRMPPRILLSSTGTEIPLEAKTGHSHFSRIVEEILACWIKCNLVVQSILRHAKHVGASKHPPEPSMTWSCPLLAIETSLPGCKAATNEIISWIKDPVGFQVRSTGSGQSKLTVVGMAGRLPGTPQTLRSSRICLRKN</sequence>
<protein>
    <submittedName>
        <fullName evidence="1">Uncharacterized protein</fullName>
    </submittedName>
</protein>
<gene>
    <name evidence="1" type="ORF">GCG54_00011665</name>
</gene>
<dbReference type="EMBL" id="WVTB01000053">
    <property type="protein sequence ID" value="KAF3803826.1"/>
    <property type="molecule type" value="Genomic_DNA"/>
</dbReference>
<dbReference type="AlphaFoldDB" id="A0A8H4FJ73"/>
<proteinExistence type="predicted"/>
<reference evidence="1" key="1">
    <citation type="journal article" date="2020" name="Phytopathology">
        <title>Genome sequence and comparative analysis of Colletotrichum gloeosporioides isolated from Liriodendron leaves.</title>
        <authorList>
            <person name="Fu F.F."/>
            <person name="Hao Z."/>
            <person name="Wang P."/>
            <person name="Lu Y."/>
            <person name="Xue L.J."/>
            <person name="Wei G."/>
            <person name="Tian Y."/>
            <person name="Baishi H."/>
            <person name="Xu H."/>
            <person name="Shi J."/>
            <person name="Cheng T."/>
            <person name="Wang G."/>
            <person name="Yi Y."/>
            <person name="Chen J."/>
        </authorList>
    </citation>
    <scope>NUCLEOTIDE SEQUENCE</scope>
    <source>
        <strain evidence="1">Lc1</strain>
    </source>
</reference>
<dbReference type="RefSeq" id="XP_045262985.1">
    <property type="nucleotide sequence ID" value="XM_045411564.1"/>
</dbReference>
<reference evidence="1" key="2">
    <citation type="submission" date="2020-03" db="EMBL/GenBank/DDBJ databases">
        <authorList>
            <person name="Fu F.-F."/>
            <person name="Chen J."/>
        </authorList>
    </citation>
    <scope>NUCLEOTIDE SEQUENCE</scope>
    <source>
        <strain evidence="1">Lc1</strain>
    </source>
</reference>
<evidence type="ECO:0000313" key="1">
    <source>
        <dbReference type="EMBL" id="KAF3803826.1"/>
    </source>
</evidence>
<evidence type="ECO:0000313" key="2">
    <source>
        <dbReference type="Proteomes" id="UP000613401"/>
    </source>
</evidence>
<organism evidence="1 2">
    <name type="scientific">Colletotrichum gloeosporioides</name>
    <name type="common">Anthracnose fungus</name>
    <name type="synonym">Glomerella cingulata</name>
    <dbReference type="NCBI Taxonomy" id="474922"/>
    <lineage>
        <taxon>Eukaryota</taxon>
        <taxon>Fungi</taxon>
        <taxon>Dikarya</taxon>
        <taxon>Ascomycota</taxon>
        <taxon>Pezizomycotina</taxon>
        <taxon>Sordariomycetes</taxon>
        <taxon>Hypocreomycetidae</taxon>
        <taxon>Glomerellales</taxon>
        <taxon>Glomerellaceae</taxon>
        <taxon>Colletotrichum</taxon>
        <taxon>Colletotrichum gloeosporioides species complex</taxon>
    </lineage>
</organism>
<comment type="caution">
    <text evidence="1">The sequence shown here is derived from an EMBL/GenBank/DDBJ whole genome shotgun (WGS) entry which is preliminary data.</text>
</comment>
<dbReference type="Proteomes" id="UP000613401">
    <property type="component" value="Unassembled WGS sequence"/>
</dbReference>
<keyword evidence="2" id="KW-1185">Reference proteome</keyword>
<name>A0A8H4FJ73_COLGL</name>